<evidence type="ECO:0008006" key="3">
    <source>
        <dbReference type="Google" id="ProtNLM"/>
    </source>
</evidence>
<proteinExistence type="predicted"/>
<reference evidence="1 2" key="1">
    <citation type="submission" date="2022-01" db="EMBL/GenBank/DDBJ databases">
        <title>Labilibaculum sp. nov, a marine bacterium isolated from Antarctica.</title>
        <authorList>
            <person name="Dai W."/>
        </authorList>
    </citation>
    <scope>NUCLEOTIDE SEQUENCE [LARGE SCALE GENOMIC DNA]</scope>
    <source>
        <strain evidence="1 2">DW002</strain>
    </source>
</reference>
<dbReference type="RefSeq" id="WP_275109791.1">
    <property type="nucleotide sequence ID" value="NZ_JAKJSC010000001.1"/>
</dbReference>
<evidence type="ECO:0000313" key="1">
    <source>
        <dbReference type="EMBL" id="MDE5418466.1"/>
    </source>
</evidence>
<keyword evidence="2" id="KW-1185">Reference proteome</keyword>
<comment type="caution">
    <text evidence="1">The sequence shown here is derived from an EMBL/GenBank/DDBJ whole genome shotgun (WGS) entry which is preliminary data.</text>
</comment>
<protein>
    <recommendedName>
        <fullName evidence="3">Lipoprotein</fullName>
    </recommendedName>
</protein>
<dbReference type="Proteomes" id="UP001528920">
    <property type="component" value="Unassembled WGS sequence"/>
</dbReference>
<evidence type="ECO:0000313" key="2">
    <source>
        <dbReference type="Proteomes" id="UP001528920"/>
    </source>
</evidence>
<gene>
    <name evidence="1" type="ORF">L3049_10640</name>
</gene>
<sequence length="220" mass="24916">MNIKNIAICSILLIGLLGACESESEKRTRIAKQEQIRIEKEQKLAKEKRDREIRLAEVTRQKAIKVEQERKEKAIYDKYINNTLWTGATPYSNCFGGNGSCSGRGCSQIKVKTPSSSDVLVTIKKNKQVFRHAYIKANSSFTFDFPNGTYQAFFYYGKGWNPSKVMKRTSNGIVKGGFIADEVFGKDRPQLIENGILTYELILQRNGNFTTQSSSKEEAF</sequence>
<accession>A0ABT5VSS1</accession>
<name>A0ABT5VSS1_9BACT</name>
<dbReference type="EMBL" id="JAKJSC010000001">
    <property type="protein sequence ID" value="MDE5418466.1"/>
    <property type="molecule type" value="Genomic_DNA"/>
</dbReference>
<organism evidence="1 2">
    <name type="scientific">Paralabilibaculum antarcticum</name>
    <dbReference type="NCBI Taxonomy" id="2912572"/>
    <lineage>
        <taxon>Bacteria</taxon>
        <taxon>Pseudomonadati</taxon>
        <taxon>Bacteroidota</taxon>
        <taxon>Bacteroidia</taxon>
        <taxon>Marinilabiliales</taxon>
        <taxon>Marinifilaceae</taxon>
        <taxon>Paralabilibaculum</taxon>
    </lineage>
</organism>
<dbReference type="PROSITE" id="PS51257">
    <property type="entry name" value="PROKAR_LIPOPROTEIN"/>
    <property type="match status" value="1"/>
</dbReference>